<evidence type="ECO:0000256" key="4">
    <source>
        <dbReference type="ARBA" id="ARBA00022840"/>
    </source>
</evidence>
<dbReference type="GO" id="GO:0004694">
    <property type="term" value="F:eukaryotic translation initiation factor 2alpha kinase activity"/>
    <property type="evidence" value="ECO:0007669"/>
    <property type="project" value="TreeGrafter"/>
</dbReference>
<evidence type="ECO:0000259" key="5">
    <source>
        <dbReference type="PROSITE" id="PS50011"/>
    </source>
</evidence>
<evidence type="ECO:0000313" key="7">
    <source>
        <dbReference type="Proteomes" id="UP000663864"/>
    </source>
</evidence>
<evidence type="ECO:0000256" key="1">
    <source>
        <dbReference type="ARBA" id="ARBA00022679"/>
    </source>
</evidence>
<sequence>IHRDLKPENILFSLDNDTVKIADFGLTLMAEDVIEMEDVSGGNTIKRAVGTKLYMPPIGEHLTYKTDIYSLGIILFELLYPFSNNDDREMILLDLRKPELLFPDDFRNEYGTEVLELLIRRLLSHVPDQRPTAHNLIENIATDIDANDFRKLKEIKLQKPSKLKKSAGANHIEKILTSPVVKQIYLATDENQYGVFDASDQYLLIAEECQLKLFDQNGEQVGASSLVHENRRAGYVQRIVWCKFLQKFFILCQRCLFVFTPDIQRNFGTIQLIRHIKPDGNDKLRFIACTNNNKLFINHSYNKIEQYAITTWFRYREWTKKTLNYGNDDEIRRTTCSITDEYLAFNVRLEKRFWVIDFRSIDDNLTLLKRIQISGLTIYHNLQLSDKEWLTVGEKNQFFVLDENYNAIQIDTNVTSESDIYTRFFGKYFIVSTVVARENRNRAQSANNASERRGVINFYD</sequence>
<dbReference type="Pfam" id="PF00069">
    <property type="entry name" value="Pkinase"/>
    <property type="match status" value="1"/>
</dbReference>
<dbReference type="AlphaFoldDB" id="A0A815PRZ6"/>
<keyword evidence="4" id="KW-0067">ATP-binding</keyword>
<comment type="caution">
    <text evidence="6">The sequence shown here is derived from an EMBL/GenBank/DDBJ whole genome shotgun (WGS) entry which is preliminary data.</text>
</comment>
<dbReference type="GO" id="GO:0005634">
    <property type="term" value="C:nucleus"/>
    <property type="evidence" value="ECO:0007669"/>
    <property type="project" value="TreeGrafter"/>
</dbReference>
<evidence type="ECO:0000256" key="2">
    <source>
        <dbReference type="ARBA" id="ARBA00022741"/>
    </source>
</evidence>
<dbReference type="PANTHER" id="PTHR11042:SF91">
    <property type="entry name" value="EUKARYOTIC TRANSLATION INITIATION FACTOR 2-ALPHA KINASE"/>
    <property type="match status" value="1"/>
</dbReference>
<keyword evidence="1" id="KW-0808">Transferase</keyword>
<reference evidence="6" key="1">
    <citation type="submission" date="2021-02" db="EMBL/GenBank/DDBJ databases">
        <authorList>
            <person name="Nowell W R."/>
        </authorList>
    </citation>
    <scope>NUCLEOTIDE SEQUENCE</scope>
</reference>
<dbReference type="EMBL" id="CAJNOT010005024">
    <property type="protein sequence ID" value="CAF1453123.1"/>
    <property type="molecule type" value="Genomic_DNA"/>
</dbReference>
<keyword evidence="3" id="KW-0418">Kinase</keyword>
<feature type="domain" description="Protein kinase" evidence="5">
    <location>
        <begin position="1"/>
        <end position="142"/>
    </location>
</feature>
<name>A0A815PRZ6_9BILA</name>
<dbReference type="PROSITE" id="PS50011">
    <property type="entry name" value="PROTEIN_KINASE_DOM"/>
    <property type="match status" value="1"/>
</dbReference>
<feature type="non-terminal residue" evidence="6">
    <location>
        <position position="1"/>
    </location>
</feature>
<dbReference type="InterPro" id="IPR050339">
    <property type="entry name" value="CC_SR_Kinase"/>
</dbReference>
<dbReference type="SMART" id="SM00220">
    <property type="entry name" value="S_TKc"/>
    <property type="match status" value="1"/>
</dbReference>
<evidence type="ECO:0000256" key="3">
    <source>
        <dbReference type="ARBA" id="ARBA00022777"/>
    </source>
</evidence>
<evidence type="ECO:0000313" key="6">
    <source>
        <dbReference type="EMBL" id="CAF1453123.1"/>
    </source>
</evidence>
<dbReference type="Proteomes" id="UP000663864">
    <property type="component" value="Unassembled WGS sequence"/>
</dbReference>
<dbReference type="PANTHER" id="PTHR11042">
    <property type="entry name" value="EUKARYOTIC TRANSLATION INITIATION FACTOR 2-ALPHA KINASE EIF2-ALPHA KINASE -RELATED"/>
    <property type="match status" value="1"/>
</dbReference>
<dbReference type="InterPro" id="IPR000719">
    <property type="entry name" value="Prot_kinase_dom"/>
</dbReference>
<dbReference type="GO" id="GO:0005524">
    <property type="term" value="F:ATP binding"/>
    <property type="evidence" value="ECO:0007669"/>
    <property type="project" value="UniProtKB-KW"/>
</dbReference>
<protein>
    <recommendedName>
        <fullName evidence="5">Protein kinase domain-containing protein</fullName>
    </recommendedName>
</protein>
<dbReference type="GO" id="GO:0005737">
    <property type="term" value="C:cytoplasm"/>
    <property type="evidence" value="ECO:0007669"/>
    <property type="project" value="TreeGrafter"/>
</dbReference>
<dbReference type="SUPFAM" id="SSF56112">
    <property type="entry name" value="Protein kinase-like (PK-like)"/>
    <property type="match status" value="1"/>
</dbReference>
<gene>
    <name evidence="6" type="ORF">ZHD862_LOCUS35359</name>
</gene>
<organism evidence="6 7">
    <name type="scientific">Rotaria sordida</name>
    <dbReference type="NCBI Taxonomy" id="392033"/>
    <lineage>
        <taxon>Eukaryota</taxon>
        <taxon>Metazoa</taxon>
        <taxon>Spiralia</taxon>
        <taxon>Gnathifera</taxon>
        <taxon>Rotifera</taxon>
        <taxon>Eurotatoria</taxon>
        <taxon>Bdelloidea</taxon>
        <taxon>Philodinida</taxon>
        <taxon>Philodinidae</taxon>
        <taxon>Rotaria</taxon>
    </lineage>
</organism>
<proteinExistence type="predicted"/>
<keyword evidence="2" id="KW-0547">Nucleotide-binding</keyword>
<dbReference type="Gene3D" id="1.10.510.10">
    <property type="entry name" value="Transferase(Phosphotransferase) domain 1"/>
    <property type="match status" value="1"/>
</dbReference>
<dbReference type="InterPro" id="IPR011009">
    <property type="entry name" value="Kinase-like_dom_sf"/>
</dbReference>
<accession>A0A815PRZ6</accession>